<dbReference type="GO" id="GO:0030245">
    <property type="term" value="P:cellulose catabolic process"/>
    <property type="evidence" value="ECO:0007669"/>
    <property type="project" value="UniProtKB-KW"/>
</dbReference>
<gene>
    <name evidence="11" type="ORF">BD289DRAFT_370323</name>
</gene>
<dbReference type="Proteomes" id="UP000241462">
    <property type="component" value="Unassembled WGS sequence"/>
</dbReference>
<dbReference type="InterPro" id="IPR001722">
    <property type="entry name" value="Glyco_hydro_7"/>
</dbReference>
<dbReference type="Pfam" id="PF00840">
    <property type="entry name" value="Glyco_hydro_7"/>
    <property type="match status" value="1"/>
</dbReference>
<evidence type="ECO:0000256" key="1">
    <source>
        <dbReference type="ARBA" id="ARBA00000966"/>
    </source>
</evidence>
<evidence type="ECO:0000256" key="8">
    <source>
        <dbReference type="ARBA" id="ARBA00023326"/>
    </source>
</evidence>
<comment type="similarity">
    <text evidence="2 9">Belongs to the glycosyl hydrolase 7 (cellulase C) family.</text>
</comment>
<organism evidence="11 12">
    <name type="scientific">Coniella lustricola</name>
    <dbReference type="NCBI Taxonomy" id="2025994"/>
    <lineage>
        <taxon>Eukaryota</taxon>
        <taxon>Fungi</taxon>
        <taxon>Dikarya</taxon>
        <taxon>Ascomycota</taxon>
        <taxon>Pezizomycotina</taxon>
        <taxon>Sordariomycetes</taxon>
        <taxon>Sordariomycetidae</taxon>
        <taxon>Diaporthales</taxon>
        <taxon>Schizoparmaceae</taxon>
        <taxon>Coniella</taxon>
    </lineage>
</organism>
<evidence type="ECO:0000313" key="11">
    <source>
        <dbReference type="EMBL" id="PSR83220.1"/>
    </source>
</evidence>
<feature type="chain" id="PRO_5015607098" description="Glucanase" evidence="10">
    <location>
        <begin position="20"/>
        <end position="425"/>
    </location>
</feature>
<evidence type="ECO:0000256" key="2">
    <source>
        <dbReference type="ARBA" id="ARBA00006044"/>
    </source>
</evidence>
<keyword evidence="8 9" id="KW-0624">Polysaccharide degradation</keyword>
<evidence type="ECO:0000256" key="5">
    <source>
        <dbReference type="ARBA" id="ARBA00023180"/>
    </source>
</evidence>
<keyword evidence="5" id="KW-0325">Glycoprotein</keyword>
<dbReference type="PANTHER" id="PTHR33753:SF1">
    <property type="entry name" value="ENDO-BETA-1,4-GLUCANASE CELB"/>
    <property type="match status" value="1"/>
</dbReference>
<keyword evidence="7 9" id="KW-0326">Glycosidase</keyword>
<dbReference type="InterPro" id="IPR013320">
    <property type="entry name" value="ConA-like_dom_sf"/>
</dbReference>
<keyword evidence="10" id="KW-0732">Signal</keyword>
<reference evidence="11 12" key="1">
    <citation type="journal article" date="2018" name="Mycol. Prog.">
        <title>Coniella lustricola, a new species from submerged detritus.</title>
        <authorList>
            <person name="Raudabaugh D.B."/>
            <person name="Iturriaga T."/>
            <person name="Carver A."/>
            <person name="Mondo S."/>
            <person name="Pangilinan J."/>
            <person name="Lipzen A."/>
            <person name="He G."/>
            <person name="Amirebrahimi M."/>
            <person name="Grigoriev I.V."/>
            <person name="Miller A.N."/>
        </authorList>
    </citation>
    <scope>NUCLEOTIDE SEQUENCE [LARGE SCALE GENOMIC DNA]</scope>
    <source>
        <strain evidence="11 12">B22-T-1</strain>
    </source>
</reference>
<keyword evidence="4 9" id="KW-0136">Cellulose degradation</keyword>
<sequence>MARSKCLLTIGLLSTLAASQQIGTTSPEVHPKLPTYRCTNHGGCVKRDTTIVLDEFYRSIHEVNDTNVSCGTWAGLNTTLCPTAEACAQNCAIDGIDYAANGIRTDGDAVIMNQFVKLPNGTYDSVGPRAYLLDVGEQDYELFHMLDMEISFDVDVSKLVCGMNGALYFTEMEASGGRGALNPAGAAYGTGYCDAQCSRLAWINGVANVNATHGSCCNEMDLLESNALAQAMTPHACNISGVYLCTSDDECGQAEGVCDEYGCGWNPYVYNVTDFYGPAKHYTVDTQRVFTVVTQFVTDDKTPNGTLIEIRRLYVQDGRVIHNAAISTGVDGVTGSVMDEAFCNATAPWFEQRGGLADMGLALQRGMVLVFSIWDDTGGYMNWLDSGSAGPCNATEGNPTLIVEEDPGVQVTYSKIRYGEIGSTF</sequence>
<dbReference type="PRINTS" id="PR00734">
    <property type="entry name" value="GLHYDRLASE7"/>
</dbReference>
<evidence type="ECO:0000313" key="12">
    <source>
        <dbReference type="Proteomes" id="UP000241462"/>
    </source>
</evidence>
<evidence type="ECO:0000256" key="6">
    <source>
        <dbReference type="ARBA" id="ARBA00023277"/>
    </source>
</evidence>
<evidence type="ECO:0000256" key="9">
    <source>
        <dbReference type="RuleBase" id="RU361164"/>
    </source>
</evidence>
<evidence type="ECO:0000256" key="10">
    <source>
        <dbReference type="SAM" id="SignalP"/>
    </source>
</evidence>
<dbReference type="CDD" id="cd07999">
    <property type="entry name" value="GH7_CBH_EG"/>
    <property type="match status" value="1"/>
</dbReference>
<feature type="signal peptide" evidence="10">
    <location>
        <begin position="1"/>
        <end position="19"/>
    </location>
</feature>
<dbReference type="SUPFAM" id="SSF49899">
    <property type="entry name" value="Concanavalin A-like lectins/glucanases"/>
    <property type="match status" value="1"/>
</dbReference>
<dbReference type="InParanoid" id="A0A2T3A5H8"/>
<name>A0A2T3A5H8_9PEZI</name>
<evidence type="ECO:0000256" key="3">
    <source>
        <dbReference type="ARBA" id="ARBA00022801"/>
    </source>
</evidence>
<dbReference type="STRING" id="2025994.A0A2T3A5H8"/>
<keyword evidence="12" id="KW-1185">Reference proteome</keyword>
<keyword evidence="3 9" id="KW-0378">Hydrolase</keyword>
<dbReference type="AlphaFoldDB" id="A0A2T3A5H8"/>
<dbReference type="Gene3D" id="2.70.100.10">
    <property type="entry name" value="Glycoside hydrolase, family 7, domain"/>
    <property type="match status" value="1"/>
</dbReference>
<accession>A0A2T3A5H8</accession>
<comment type="catalytic activity">
    <reaction evidence="1">
        <text>Endohydrolysis of (1-&gt;4)-beta-D-glucosidic linkages in cellulose, lichenin and cereal beta-D-glucans.</text>
        <dbReference type="EC" id="3.2.1.4"/>
    </reaction>
</comment>
<dbReference type="OrthoDB" id="412382at2759"/>
<evidence type="ECO:0000256" key="7">
    <source>
        <dbReference type="ARBA" id="ARBA00023295"/>
    </source>
</evidence>
<evidence type="ECO:0000256" key="4">
    <source>
        <dbReference type="ARBA" id="ARBA00023001"/>
    </source>
</evidence>
<dbReference type="EC" id="3.2.1.-" evidence="9"/>
<dbReference type="PANTHER" id="PTHR33753">
    <property type="entry name" value="1,4-BETA-D-GLUCAN CELLOBIOHYDROLASE B"/>
    <property type="match status" value="1"/>
</dbReference>
<keyword evidence="6" id="KW-0119">Carbohydrate metabolism</keyword>
<dbReference type="EMBL" id="KZ678464">
    <property type="protein sequence ID" value="PSR83220.1"/>
    <property type="molecule type" value="Genomic_DNA"/>
</dbReference>
<dbReference type="GO" id="GO:0008810">
    <property type="term" value="F:cellulase activity"/>
    <property type="evidence" value="ECO:0007669"/>
    <property type="project" value="UniProtKB-EC"/>
</dbReference>
<protein>
    <recommendedName>
        <fullName evidence="9">Glucanase</fullName>
        <ecNumber evidence="9">3.2.1.-</ecNumber>
    </recommendedName>
</protein>
<dbReference type="InterPro" id="IPR037019">
    <property type="entry name" value="Glyco_hydro_7_sf"/>
</dbReference>
<proteinExistence type="inferred from homology"/>